<protein>
    <submittedName>
        <fullName evidence="1">Uncharacterized protein</fullName>
    </submittedName>
</protein>
<evidence type="ECO:0000313" key="1">
    <source>
        <dbReference type="EMBL" id="SVA63834.1"/>
    </source>
</evidence>
<sequence>MYCFQYVKELFSIKLIVENIGVEPMTSCVQGRRSSQLS</sequence>
<name>A0A381XGE1_9ZZZZ</name>
<reference evidence="1" key="1">
    <citation type="submission" date="2018-05" db="EMBL/GenBank/DDBJ databases">
        <authorList>
            <person name="Lanie J.A."/>
            <person name="Ng W.-L."/>
            <person name="Kazmierczak K.M."/>
            <person name="Andrzejewski T.M."/>
            <person name="Davidsen T.M."/>
            <person name="Wayne K.J."/>
            <person name="Tettelin H."/>
            <person name="Glass J.I."/>
            <person name="Rusch D."/>
            <person name="Podicherti R."/>
            <person name="Tsui H.-C.T."/>
            <person name="Winkler M.E."/>
        </authorList>
    </citation>
    <scope>NUCLEOTIDE SEQUENCE</scope>
</reference>
<proteinExistence type="predicted"/>
<gene>
    <name evidence="1" type="ORF">METZ01_LOCUS116688</name>
</gene>
<dbReference type="AlphaFoldDB" id="A0A381XGE1"/>
<accession>A0A381XGE1</accession>
<organism evidence="1">
    <name type="scientific">marine metagenome</name>
    <dbReference type="NCBI Taxonomy" id="408172"/>
    <lineage>
        <taxon>unclassified sequences</taxon>
        <taxon>metagenomes</taxon>
        <taxon>ecological metagenomes</taxon>
    </lineage>
</organism>
<dbReference type="EMBL" id="UINC01015095">
    <property type="protein sequence ID" value="SVA63834.1"/>
    <property type="molecule type" value="Genomic_DNA"/>
</dbReference>